<dbReference type="Proteomes" id="UP000739411">
    <property type="component" value="Unassembled WGS sequence"/>
</dbReference>
<evidence type="ECO:0000313" key="1">
    <source>
        <dbReference type="EMBL" id="MBK7414918.1"/>
    </source>
</evidence>
<comment type="caution">
    <text evidence="1">The sequence shown here is derived from an EMBL/GenBank/DDBJ whole genome shotgun (WGS) entry which is preliminary data.</text>
</comment>
<dbReference type="AlphaFoldDB" id="A0A935MQJ4"/>
<dbReference type="EMBL" id="JADJMS010000013">
    <property type="protein sequence ID" value="MBK7414918.1"/>
    <property type="molecule type" value="Genomic_DNA"/>
</dbReference>
<reference evidence="1 2" key="1">
    <citation type="submission" date="2020-10" db="EMBL/GenBank/DDBJ databases">
        <title>Connecting structure to function with the recovery of over 1000 high-quality activated sludge metagenome-assembled genomes encoding full-length rRNA genes using long-read sequencing.</title>
        <authorList>
            <person name="Singleton C.M."/>
            <person name="Petriglieri F."/>
            <person name="Kristensen J.M."/>
            <person name="Kirkegaard R.H."/>
            <person name="Michaelsen T.Y."/>
            <person name="Andersen M.H."/>
            <person name="Karst S.M."/>
            <person name="Dueholm M.S."/>
            <person name="Nielsen P.H."/>
            <person name="Albertsen M."/>
        </authorList>
    </citation>
    <scope>NUCLEOTIDE SEQUENCE [LARGE SCALE GENOMIC DNA]</scope>
    <source>
        <strain evidence="1">EsbW_18-Q3-R4-48_BATAC.463</strain>
    </source>
</reference>
<gene>
    <name evidence="1" type="ORF">IPJ38_07125</name>
</gene>
<organism evidence="1 2">
    <name type="scientific">Candidatus Dechloromonas phosphorivorans</name>
    <dbReference type="NCBI Taxonomy" id="2899244"/>
    <lineage>
        <taxon>Bacteria</taxon>
        <taxon>Pseudomonadati</taxon>
        <taxon>Pseudomonadota</taxon>
        <taxon>Betaproteobacteria</taxon>
        <taxon>Rhodocyclales</taxon>
        <taxon>Azonexaceae</taxon>
        <taxon>Dechloromonas</taxon>
    </lineage>
</organism>
<proteinExistence type="predicted"/>
<sequence>MILEFEEPEGVHIPIGATGKAWIAAEKPIHLLGFLDLVIGSLLRFAAAESYLKAM</sequence>
<name>A0A935MQJ4_9RHOO</name>
<protein>
    <submittedName>
        <fullName evidence="1">Uncharacterized protein</fullName>
    </submittedName>
</protein>
<accession>A0A935MQJ4</accession>
<evidence type="ECO:0000313" key="2">
    <source>
        <dbReference type="Proteomes" id="UP000739411"/>
    </source>
</evidence>